<keyword evidence="5" id="KW-1185">Reference proteome</keyword>
<gene>
    <name evidence="4" type="ORF">PAXINDRAFT_87726</name>
</gene>
<dbReference type="SUPFAM" id="SSF48403">
    <property type="entry name" value="Ankyrin repeat"/>
    <property type="match status" value="1"/>
</dbReference>
<keyword evidence="1" id="KW-0677">Repeat</keyword>
<dbReference type="Pfam" id="PF12796">
    <property type="entry name" value="Ank_2"/>
    <property type="match status" value="1"/>
</dbReference>
<organism evidence="4 5">
    <name type="scientific">Paxillus involutus ATCC 200175</name>
    <dbReference type="NCBI Taxonomy" id="664439"/>
    <lineage>
        <taxon>Eukaryota</taxon>
        <taxon>Fungi</taxon>
        <taxon>Dikarya</taxon>
        <taxon>Basidiomycota</taxon>
        <taxon>Agaricomycotina</taxon>
        <taxon>Agaricomycetes</taxon>
        <taxon>Agaricomycetidae</taxon>
        <taxon>Boletales</taxon>
        <taxon>Paxilineae</taxon>
        <taxon>Paxillaceae</taxon>
        <taxon>Paxillus</taxon>
    </lineage>
</organism>
<feature type="repeat" description="ANK" evidence="3">
    <location>
        <begin position="52"/>
        <end position="84"/>
    </location>
</feature>
<dbReference type="PRINTS" id="PR01415">
    <property type="entry name" value="ANKYRIN"/>
</dbReference>
<dbReference type="InterPro" id="IPR002110">
    <property type="entry name" value="Ankyrin_rpt"/>
</dbReference>
<dbReference type="InterPro" id="IPR036770">
    <property type="entry name" value="Ankyrin_rpt-contain_sf"/>
</dbReference>
<accession>A0A0C9SPV2</accession>
<dbReference type="Proteomes" id="UP000053647">
    <property type="component" value="Unassembled WGS sequence"/>
</dbReference>
<dbReference type="Gene3D" id="1.25.40.20">
    <property type="entry name" value="Ankyrin repeat-containing domain"/>
    <property type="match status" value="1"/>
</dbReference>
<name>A0A0C9SPV2_PAXIN</name>
<protein>
    <submittedName>
        <fullName evidence="4">Uncharacterized protein</fullName>
    </submittedName>
</protein>
<reference evidence="4 5" key="1">
    <citation type="submission" date="2014-06" db="EMBL/GenBank/DDBJ databases">
        <authorList>
            <consortium name="DOE Joint Genome Institute"/>
            <person name="Kuo A."/>
            <person name="Kohler A."/>
            <person name="Nagy L.G."/>
            <person name="Floudas D."/>
            <person name="Copeland A."/>
            <person name="Barry K.W."/>
            <person name="Cichocki N."/>
            <person name="Veneault-Fourrey C."/>
            <person name="LaButti K."/>
            <person name="Lindquist E.A."/>
            <person name="Lipzen A."/>
            <person name="Lundell T."/>
            <person name="Morin E."/>
            <person name="Murat C."/>
            <person name="Sun H."/>
            <person name="Tunlid A."/>
            <person name="Henrissat B."/>
            <person name="Grigoriev I.V."/>
            <person name="Hibbett D.S."/>
            <person name="Martin F."/>
            <person name="Nordberg H.P."/>
            <person name="Cantor M.N."/>
            <person name="Hua S.X."/>
        </authorList>
    </citation>
    <scope>NUCLEOTIDE SEQUENCE [LARGE SCALE GENOMIC DNA]</scope>
    <source>
        <strain evidence="4 5">ATCC 200175</strain>
    </source>
</reference>
<dbReference type="PROSITE" id="PS50088">
    <property type="entry name" value="ANK_REPEAT"/>
    <property type="match status" value="2"/>
</dbReference>
<dbReference type="PANTHER" id="PTHR24173:SF74">
    <property type="entry name" value="ANKYRIN REPEAT DOMAIN-CONTAINING PROTEIN 16"/>
    <property type="match status" value="1"/>
</dbReference>
<evidence type="ECO:0000313" key="4">
    <source>
        <dbReference type="EMBL" id="KIJ09249.1"/>
    </source>
</evidence>
<feature type="repeat" description="ANK" evidence="3">
    <location>
        <begin position="17"/>
        <end position="49"/>
    </location>
</feature>
<evidence type="ECO:0000256" key="1">
    <source>
        <dbReference type="ARBA" id="ARBA00022737"/>
    </source>
</evidence>
<dbReference type="PANTHER" id="PTHR24173">
    <property type="entry name" value="ANKYRIN REPEAT CONTAINING"/>
    <property type="match status" value="1"/>
</dbReference>
<dbReference type="AlphaFoldDB" id="A0A0C9SPV2"/>
<dbReference type="PROSITE" id="PS50297">
    <property type="entry name" value="ANK_REP_REGION"/>
    <property type="match status" value="2"/>
</dbReference>
<keyword evidence="2 3" id="KW-0040">ANK repeat</keyword>
<dbReference type="SMART" id="SM00248">
    <property type="entry name" value="ANK"/>
    <property type="match status" value="2"/>
</dbReference>
<dbReference type="HOGENOM" id="CLU_000134_45_5_1"/>
<dbReference type="OrthoDB" id="194358at2759"/>
<evidence type="ECO:0000313" key="5">
    <source>
        <dbReference type="Proteomes" id="UP000053647"/>
    </source>
</evidence>
<dbReference type="EMBL" id="KN819484">
    <property type="protein sequence ID" value="KIJ09249.1"/>
    <property type="molecule type" value="Genomic_DNA"/>
</dbReference>
<evidence type="ECO:0000256" key="2">
    <source>
        <dbReference type="ARBA" id="ARBA00023043"/>
    </source>
</evidence>
<evidence type="ECO:0000256" key="3">
    <source>
        <dbReference type="PROSITE-ProRule" id="PRU00023"/>
    </source>
</evidence>
<sequence>MGADVNLQVEVPKDSADSFTSLHLACCRGHTTIVELLLQKDVDLQVAAQSKLLNAALHFASSHDHLDVVKLLLEKGADPHVQNKDFHTPLDLARIEDHDKNVAALSVASSVCVTAGS</sequence>
<proteinExistence type="predicted"/>
<reference evidence="5" key="2">
    <citation type="submission" date="2015-01" db="EMBL/GenBank/DDBJ databases">
        <title>Evolutionary Origins and Diversification of the Mycorrhizal Mutualists.</title>
        <authorList>
            <consortium name="DOE Joint Genome Institute"/>
            <consortium name="Mycorrhizal Genomics Consortium"/>
            <person name="Kohler A."/>
            <person name="Kuo A."/>
            <person name="Nagy L.G."/>
            <person name="Floudas D."/>
            <person name="Copeland A."/>
            <person name="Barry K.W."/>
            <person name="Cichocki N."/>
            <person name="Veneault-Fourrey C."/>
            <person name="LaButti K."/>
            <person name="Lindquist E.A."/>
            <person name="Lipzen A."/>
            <person name="Lundell T."/>
            <person name="Morin E."/>
            <person name="Murat C."/>
            <person name="Riley R."/>
            <person name="Ohm R."/>
            <person name="Sun H."/>
            <person name="Tunlid A."/>
            <person name="Henrissat B."/>
            <person name="Grigoriev I.V."/>
            <person name="Hibbett D.S."/>
            <person name="Martin F."/>
        </authorList>
    </citation>
    <scope>NUCLEOTIDE SEQUENCE [LARGE SCALE GENOMIC DNA]</scope>
    <source>
        <strain evidence="5">ATCC 200175</strain>
    </source>
</reference>